<protein>
    <submittedName>
        <fullName evidence="1">Uncharacterized protein orf43</fullName>
    </submittedName>
</protein>
<dbReference type="KEGG" id="vg:4397427"/>
<organism evidence="1 2">
    <name type="scientific">Stx2-converting phage 86</name>
    <dbReference type="NCBI Taxonomy" id="379329"/>
    <lineage>
        <taxon>Viruses</taxon>
        <taxon>Duplodnaviria</taxon>
        <taxon>Heunggongvirae</taxon>
        <taxon>Uroviricota</taxon>
        <taxon>Caudoviricetes</taxon>
        <taxon>Sepvirinae</taxon>
        <taxon>Traversvirus</taxon>
        <taxon>Traversvirus tv86</taxon>
    </lineage>
</organism>
<dbReference type="EMBL" id="AB255436">
    <property type="protein sequence ID" value="BAF34075.1"/>
    <property type="molecule type" value="Genomic_DNA"/>
</dbReference>
<evidence type="ECO:0000313" key="1">
    <source>
        <dbReference type="EMBL" id="BAF34075.1"/>
    </source>
</evidence>
<dbReference type="Proteomes" id="UP000000913">
    <property type="component" value="Segment"/>
</dbReference>
<proteinExistence type="predicted"/>
<name>Q08J62_9CAUD</name>
<dbReference type="OrthoDB" id="31426at10239"/>
<evidence type="ECO:0000313" key="2">
    <source>
        <dbReference type="Proteomes" id="UP000000913"/>
    </source>
</evidence>
<keyword evidence="2" id="KW-1185">Reference proteome</keyword>
<accession>Q08J62</accession>
<gene>
    <name evidence="1" type="primary">orf43</name>
</gene>
<sequence>MMTSFEVLVSNHQLVAGDRVSTRAFKDAPGIFPLRVLYYASPPDLCTDVTMPNCRHKKAAKLSGADDRFEVLVRSVCDSSGGFVKSCRPYLAVSRAIRAFPQIWGKLSAKYSPLTASCRLATTFLLWLVNLYRHVALSGDYNDRTRLKAVKIECFVKRIQGQRFFILSVPPTPSLATGYTDNPLSTPVSHINQMSKT</sequence>
<dbReference type="RefSeq" id="YP_794090.1">
    <property type="nucleotide sequence ID" value="NC_008464.1"/>
</dbReference>
<reference evidence="1 2" key="1">
    <citation type="submission" date="2006-03" db="EMBL/GenBank/DDBJ databases">
        <title>Stx2 phage of enterohemorrhagic Escherichia coli serotype O86:H- strain DIJ1.</title>
        <authorList>
            <person name="Yamamoto T."/>
        </authorList>
    </citation>
    <scope>NUCLEOTIDE SEQUENCE [LARGE SCALE GENOMIC DNA]</scope>
</reference>